<protein>
    <recommendedName>
        <fullName evidence="2">Ap4A phosphorylase 1/2 N-terminal domain-containing protein</fullName>
    </recommendedName>
</protein>
<sequence length="345" mass="40599">METVRNLFQKLKDSLTSLVEKERRTKVFVYGSFIVIIMGAATYYFFIQKRRQQTVFQRQLIELNNLVFTRINRNKNVYLQSLFHSFNEISEEEKKKTQKLRKKKLRERCRQSDPLLPPFEVGYFISDISNSHYLMFDSDPIFKGQMLLATKDFSYQNLLLSSKDIEACLRFIASTSGFCLYQSNEKVGAKFNHKHMHACLPESDLDLMESYTSEISNRRANFHKYTEVIHASCKSLPPKFSHILVGFEKITQKRKSIALTIDNIRERAKSIHKLYLQTLDRLKILKNAYKKSYIVILTEDWMLVVKKDSLKQTESSMSQSTRAKYRDISEDRFNAFTFCGVRSKQ</sequence>
<reference evidence="3" key="1">
    <citation type="submission" date="2023-07" db="EMBL/GenBank/DDBJ databases">
        <authorList>
            <consortium name="AG Swart"/>
            <person name="Singh M."/>
            <person name="Singh A."/>
            <person name="Seah K."/>
            <person name="Emmerich C."/>
        </authorList>
    </citation>
    <scope>NUCLEOTIDE SEQUENCE</scope>
    <source>
        <strain evidence="3">DP1</strain>
    </source>
</reference>
<organism evidence="3 4">
    <name type="scientific">Euplotes crassus</name>
    <dbReference type="NCBI Taxonomy" id="5936"/>
    <lineage>
        <taxon>Eukaryota</taxon>
        <taxon>Sar</taxon>
        <taxon>Alveolata</taxon>
        <taxon>Ciliophora</taxon>
        <taxon>Intramacronucleata</taxon>
        <taxon>Spirotrichea</taxon>
        <taxon>Hypotrichia</taxon>
        <taxon>Euplotida</taxon>
        <taxon>Euplotidae</taxon>
        <taxon>Moneuplotes</taxon>
    </lineage>
</organism>
<dbReference type="InterPro" id="IPR009163">
    <property type="entry name" value="Ap4A_phos1/2"/>
</dbReference>
<evidence type="ECO:0000259" key="2">
    <source>
        <dbReference type="Pfam" id="PF19327"/>
    </source>
</evidence>
<dbReference type="InterPro" id="IPR045759">
    <property type="entry name" value="Ap4A_phos1/2_N"/>
</dbReference>
<keyword evidence="4" id="KW-1185">Reference proteome</keyword>
<dbReference type="GO" id="GO:0005524">
    <property type="term" value="F:ATP binding"/>
    <property type="evidence" value="ECO:0007669"/>
    <property type="project" value="InterPro"/>
</dbReference>
<dbReference type="SUPFAM" id="SSF54197">
    <property type="entry name" value="HIT-like"/>
    <property type="match status" value="1"/>
</dbReference>
<comment type="caution">
    <text evidence="3">The sequence shown here is derived from an EMBL/GenBank/DDBJ whole genome shotgun (WGS) entry which is preliminary data.</text>
</comment>
<keyword evidence="1" id="KW-0812">Transmembrane</keyword>
<feature type="transmembrane region" description="Helical" evidence="1">
    <location>
        <begin position="27"/>
        <end position="46"/>
    </location>
</feature>
<dbReference type="Gene3D" id="3.30.428.70">
    <property type="match status" value="1"/>
</dbReference>
<name>A0AAD1UPH5_EUPCR</name>
<dbReference type="AlphaFoldDB" id="A0AAD1UPH5"/>
<proteinExistence type="predicted"/>
<dbReference type="Pfam" id="PF19327">
    <property type="entry name" value="Ap4A_phos_N"/>
    <property type="match status" value="1"/>
</dbReference>
<gene>
    <name evidence="3" type="ORF">ECRASSUSDP1_LOCUS11929</name>
</gene>
<keyword evidence="1" id="KW-1133">Transmembrane helix</keyword>
<dbReference type="InterPro" id="IPR043171">
    <property type="entry name" value="Ap4A_phos1/2-like"/>
</dbReference>
<accession>A0AAD1UPH5</accession>
<dbReference type="GO" id="GO:0009117">
    <property type="term" value="P:nucleotide metabolic process"/>
    <property type="evidence" value="ECO:0007669"/>
    <property type="project" value="InterPro"/>
</dbReference>
<evidence type="ECO:0000256" key="1">
    <source>
        <dbReference type="SAM" id="Phobius"/>
    </source>
</evidence>
<dbReference type="GO" id="GO:0003877">
    <property type="term" value="F:ATP:ADP adenylyltransferase activity"/>
    <property type="evidence" value="ECO:0007669"/>
    <property type="project" value="InterPro"/>
</dbReference>
<keyword evidence="1" id="KW-0472">Membrane</keyword>
<dbReference type="PANTHER" id="PTHR38420:SF1">
    <property type="entry name" value="PUTATIVE (AFU_ORTHOLOGUE AFUA_5G14690)-RELATED"/>
    <property type="match status" value="1"/>
</dbReference>
<feature type="domain" description="Ap4A phosphorylase 1/2 N-terminal" evidence="2">
    <location>
        <begin position="89"/>
        <end position="197"/>
    </location>
</feature>
<dbReference type="PANTHER" id="PTHR38420">
    <property type="entry name" value="AP-4-A PHOSPHORYLASE II"/>
    <property type="match status" value="1"/>
</dbReference>
<evidence type="ECO:0000313" key="3">
    <source>
        <dbReference type="EMBL" id="CAI2370612.1"/>
    </source>
</evidence>
<dbReference type="InterPro" id="IPR036265">
    <property type="entry name" value="HIT-like_sf"/>
</dbReference>
<dbReference type="Proteomes" id="UP001295684">
    <property type="component" value="Unassembled WGS sequence"/>
</dbReference>
<evidence type="ECO:0000313" key="4">
    <source>
        <dbReference type="Proteomes" id="UP001295684"/>
    </source>
</evidence>
<dbReference type="EMBL" id="CAMPGE010011803">
    <property type="protein sequence ID" value="CAI2370612.1"/>
    <property type="molecule type" value="Genomic_DNA"/>
</dbReference>